<dbReference type="GO" id="GO:0005886">
    <property type="term" value="C:plasma membrane"/>
    <property type="evidence" value="ECO:0007669"/>
    <property type="project" value="UniProtKB-SubCell"/>
</dbReference>
<dbReference type="EMBL" id="CP060828">
    <property type="protein sequence ID" value="QNP74978.1"/>
    <property type="molecule type" value="Genomic_DNA"/>
</dbReference>
<feature type="transmembrane region" description="Helical" evidence="6">
    <location>
        <begin position="120"/>
        <end position="140"/>
    </location>
</feature>
<keyword evidence="2" id="KW-1003">Cell membrane</keyword>
<feature type="transmembrane region" description="Helical" evidence="6">
    <location>
        <begin position="271"/>
        <end position="291"/>
    </location>
</feature>
<keyword evidence="3 6" id="KW-0812">Transmembrane</keyword>
<evidence type="ECO:0000256" key="2">
    <source>
        <dbReference type="ARBA" id="ARBA00022475"/>
    </source>
</evidence>
<evidence type="ECO:0000313" key="8">
    <source>
        <dbReference type="EMBL" id="QNP74978.1"/>
    </source>
</evidence>
<gene>
    <name evidence="8" type="ORF">IAG44_39905</name>
</gene>
<dbReference type="Pfam" id="PF00482">
    <property type="entry name" value="T2SSF"/>
    <property type="match status" value="1"/>
</dbReference>
<comment type="subcellular location">
    <subcellularLocation>
        <location evidence="1">Cell membrane</location>
        <topology evidence="1">Multi-pass membrane protein</topology>
    </subcellularLocation>
</comment>
<keyword evidence="9" id="KW-1185">Reference proteome</keyword>
<dbReference type="PANTHER" id="PTHR35007:SF1">
    <property type="entry name" value="PILUS ASSEMBLY PROTEIN"/>
    <property type="match status" value="1"/>
</dbReference>
<dbReference type="InterPro" id="IPR018076">
    <property type="entry name" value="T2SS_GspF_dom"/>
</dbReference>
<sequence length="297" mass="30674">MIALAVLGAGIGLGVWALVRWLFPPRPPLAELTARLNTGPALPSVLPVDAGGWAARLGAPFVGFLRAAGLPGRTAVQDLAVTERSHQVHLAEKAALTLVGLLLPGIVATLLALAGRPLSWPLPLATSLIAAAGGFLLPDASAHAEAERRRAAFRHALGAYLDLTHVLLAGGAGIEGALTDAARTGHGRSFRHLQHALTTARLTRTTPWAALARLGEELHIGELTELAASLSLAGTEGAKVRASLAAKAAAMRRRGGAEAEGKANAATERMAVPAALMAFGFIAFVFYPALIQITNTL</sequence>
<protein>
    <submittedName>
        <fullName evidence="8">Type II secretion system F family protein</fullName>
    </submittedName>
</protein>
<proteinExistence type="predicted"/>
<organism evidence="8 9">
    <name type="scientific">Streptomyces roseirectus</name>
    <dbReference type="NCBI Taxonomy" id="2768066"/>
    <lineage>
        <taxon>Bacteria</taxon>
        <taxon>Bacillati</taxon>
        <taxon>Actinomycetota</taxon>
        <taxon>Actinomycetes</taxon>
        <taxon>Kitasatosporales</taxon>
        <taxon>Streptomycetaceae</taxon>
        <taxon>Streptomyces</taxon>
    </lineage>
</organism>
<dbReference type="Proteomes" id="UP000516052">
    <property type="component" value="Chromosome"/>
</dbReference>
<evidence type="ECO:0000256" key="5">
    <source>
        <dbReference type="ARBA" id="ARBA00023136"/>
    </source>
</evidence>
<evidence type="ECO:0000256" key="1">
    <source>
        <dbReference type="ARBA" id="ARBA00004651"/>
    </source>
</evidence>
<evidence type="ECO:0000256" key="6">
    <source>
        <dbReference type="SAM" id="Phobius"/>
    </source>
</evidence>
<accession>A0A7H0IQB2</accession>
<dbReference type="AlphaFoldDB" id="A0A7H0IQB2"/>
<keyword evidence="4 6" id="KW-1133">Transmembrane helix</keyword>
<name>A0A7H0IQB2_9ACTN</name>
<feature type="domain" description="Type II secretion system protein GspF" evidence="7">
    <location>
        <begin position="162"/>
        <end position="288"/>
    </location>
</feature>
<evidence type="ECO:0000313" key="9">
    <source>
        <dbReference type="Proteomes" id="UP000516052"/>
    </source>
</evidence>
<evidence type="ECO:0000256" key="4">
    <source>
        <dbReference type="ARBA" id="ARBA00022989"/>
    </source>
</evidence>
<feature type="transmembrane region" description="Helical" evidence="6">
    <location>
        <begin position="94"/>
        <end position="114"/>
    </location>
</feature>
<evidence type="ECO:0000256" key="3">
    <source>
        <dbReference type="ARBA" id="ARBA00022692"/>
    </source>
</evidence>
<dbReference type="RefSeq" id="WP_187751901.1">
    <property type="nucleotide sequence ID" value="NZ_CP060828.1"/>
</dbReference>
<dbReference type="KEGG" id="sroi:IAG44_39905"/>
<dbReference type="PANTHER" id="PTHR35007">
    <property type="entry name" value="INTEGRAL MEMBRANE PROTEIN-RELATED"/>
    <property type="match status" value="1"/>
</dbReference>
<evidence type="ECO:0000259" key="7">
    <source>
        <dbReference type="Pfam" id="PF00482"/>
    </source>
</evidence>
<keyword evidence="5 6" id="KW-0472">Membrane</keyword>
<reference evidence="8 9" key="1">
    <citation type="submission" date="2020-08" db="EMBL/GenBank/DDBJ databases">
        <title>A novel species.</title>
        <authorList>
            <person name="Gao J."/>
        </authorList>
    </citation>
    <scope>NUCLEOTIDE SEQUENCE [LARGE SCALE GENOMIC DNA]</scope>
    <source>
        <strain evidence="8 9">CRXT-G-22</strain>
    </source>
</reference>